<gene>
    <name evidence="2" type="ORF">OS242_03270</name>
</gene>
<protein>
    <recommendedName>
        <fullName evidence="4">MFS transporter</fullName>
    </recommendedName>
</protein>
<evidence type="ECO:0000313" key="3">
    <source>
        <dbReference type="Proteomes" id="UP001208017"/>
    </source>
</evidence>
<accession>A0ABT3WWC7</accession>
<dbReference type="RefSeq" id="WP_267150212.1">
    <property type="nucleotide sequence ID" value="NZ_JAPMLT010000001.1"/>
</dbReference>
<reference evidence="2 3" key="1">
    <citation type="submission" date="2022-11" db="EMBL/GenBank/DDBJ databases">
        <title>Study of microbial diversity in lake waters.</title>
        <authorList>
            <person name="Zhang J."/>
        </authorList>
    </citation>
    <scope>NUCLEOTIDE SEQUENCE [LARGE SCALE GENOMIC DNA]</scope>
    <source>
        <strain evidence="2 3">DT12</strain>
    </source>
</reference>
<evidence type="ECO:0000256" key="1">
    <source>
        <dbReference type="SAM" id="Phobius"/>
    </source>
</evidence>
<dbReference type="EMBL" id="JAPMLT010000001">
    <property type="protein sequence ID" value="MCX7568982.1"/>
    <property type="molecule type" value="Genomic_DNA"/>
</dbReference>
<keyword evidence="1" id="KW-1133">Transmembrane helix</keyword>
<sequence>MSAQRSFRFLWIGQTLANLGDVFYVIAIISAVYAVTGSAK</sequence>
<dbReference type="Proteomes" id="UP001208017">
    <property type="component" value="Unassembled WGS sequence"/>
</dbReference>
<organism evidence="2 3">
    <name type="scientific">Tumebacillus lacus</name>
    <dbReference type="NCBI Taxonomy" id="2995335"/>
    <lineage>
        <taxon>Bacteria</taxon>
        <taxon>Bacillati</taxon>
        <taxon>Bacillota</taxon>
        <taxon>Bacilli</taxon>
        <taxon>Bacillales</taxon>
        <taxon>Alicyclobacillaceae</taxon>
        <taxon>Tumebacillus</taxon>
    </lineage>
</organism>
<feature type="transmembrane region" description="Helical" evidence="1">
    <location>
        <begin position="9"/>
        <end position="35"/>
    </location>
</feature>
<keyword evidence="1" id="KW-0812">Transmembrane</keyword>
<keyword evidence="1" id="KW-0472">Membrane</keyword>
<evidence type="ECO:0008006" key="4">
    <source>
        <dbReference type="Google" id="ProtNLM"/>
    </source>
</evidence>
<name>A0ABT3WWC7_9BACL</name>
<keyword evidence="3" id="KW-1185">Reference proteome</keyword>
<comment type="caution">
    <text evidence="2">The sequence shown here is derived from an EMBL/GenBank/DDBJ whole genome shotgun (WGS) entry which is preliminary data.</text>
</comment>
<proteinExistence type="predicted"/>
<evidence type="ECO:0000313" key="2">
    <source>
        <dbReference type="EMBL" id="MCX7568982.1"/>
    </source>
</evidence>